<dbReference type="GO" id="GO:0006606">
    <property type="term" value="P:protein import into nucleus"/>
    <property type="evidence" value="ECO:0007669"/>
    <property type="project" value="TreeGrafter"/>
</dbReference>
<dbReference type="SUPFAM" id="SSF117289">
    <property type="entry name" value="Nucleoporin domain"/>
    <property type="match status" value="1"/>
</dbReference>
<evidence type="ECO:0000256" key="5">
    <source>
        <dbReference type="ARBA" id="ARBA00023010"/>
    </source>
</evidence>
<evidence type="ECO:0000256" key="3">
    <source>
        <dbReference type="ARBA" id="ARBA00022816"/>
    </source>
</evidence>
<dbReference type="AlphaFoldDB" id="A0A8H6DTS8"/>
<dbReference type="Gene3D" id="2.130.10.10">
    <property type="entry name" value="YVTN repeat-like/Quinoprotein amine dehydrogenase"/>
    <property type="match status" value="1"/>
</dbReference>
<feature type="region of interest" description="Disordered" evidence="9">
    <location>
        <begin position="679"/>
        <end position="698"/>
    </location>
</feature>
<dbReference type="Proteomes" id="UP000624244">
    <property type="component" value="Unassembled WGS sequence"/>
</dbReference>
<reference evidence="10" key="1">
    <citation type="submission" date="2019-11" db="EMBL/GenBank/DDBJ databases">
        <title>Bipolaris sorokiniana Genome sequencing.</title>
        <authorList>
            <person name="Wang H."/>
        </authorList>
    </citation>
    <scope>NUCLEOTIDE SEQUENCE</scope>
</reference>
<dbReference type="GO" id="GO:0017056">
    <property type="term" value="F:structural constituent of nuclear pore"/>
    <property type="evidence" value="ECO:0007669"/>
    <property type="project" value="InterPro"/>
</dbReference>
<gene>
    <name evidence="10" type="ORF">GGP41_005556</name>
</gene>
<feature type="compositionally biased region" description="Polar residues" evidence="9">
    <location>
        <begin position="679"/>
        <end position="689"/>
    </location>
</feature>
<dbReference type="GO" id="GO:0000056">
    <property type="term" value="P:ribosomal small subunit export from nucleus"/>
    <property type="evidence" value="ECO:0007669"/>
    <property type="project" value="InterPro"/>
</dbReference>
<feature type="coiled-coil region" evidence="8">
    <location>
        <begin position="705"/>
        <end position="766"/>
    </location>
</feature>
<evidence type="ECO:0000256" key="7">
    <source>
        <dbReference type="ARBA" id="ARBA00023242"/>
    </source>
</evidence>
<dbReference type="GO" id="GO:0000055">
    <property type="term" value="P:ribosomal large subunit export from nucleus"/>
    <property type="evidence" value="ECO:0007669"/>
    <property type="project" value="InterPro"/>
</dbReference>
<organism evidence="10 11">
    <name type="scientific">Cochliobolus sativus</name>
    <name type="common">Common root rot and spot blotch fungus</name>
    <name type="synonym">Bipolaris sorokiniana</name>
    <dbReference type="NCBI Taxonomy" id="45130"/>
    <lineage>
        <taxon>Eukaryota</taxon>
        <taxon>Fungi</taxon>
        <taxon>Dikarya</taxon>
        <taxon>Ascomycota</taxon>
        <taxon>Pezizomycotina</taxon>
        <taxon>Dothideomycetes</taxon>
        <taxon>Pleosporomycetidae</taxon>
        <taxon>Pleosporales</taxon>
        <taxon>Pleosporineae</taxon>
        <taxon>Pleosporaceae</taxon>
        <taxon>Bipolaris</taxon>
    </lineage>
</organism>
<dbReference type="InterPro" id="IPR037700">
    <property type="entry name" value="NUP88/NUP82"/>
</dbReference>
<comment type="subcellular location">
    <subcellularLocation>
        <location evidence="1">Nucleus</location>
        <location evidence="1">Nuclear pore complex</location>
    </subcellularLocation>
</comment>
<keyword evidence="8" id="KW-0175">Coiled coil</keyword>
<evidence type="ECO:0000256" key="8">
    <source>
        <dbReference type="SAM" id="Coils"/>
    </source>
</evidence>
<evidence type="ECO:0000256" key="1">
    <source>
        <dbReference type="ARBA" id="ARBA00004567"/>
    </source>
</evidence>
<name>A0A8H6DTS8_COCSA</name>
<dbReference type="GO" id="GO:0006406">
    <property type="term" value="P:mRNA export from nucleus"/>
    <property type="evidence" value="ECO:0007669"/>
    <property type="project" value="TreeGrafter"/>
</dbReference>
<evidence type="ECO:0000256" key="2">
    <source>
        <dbReference type="ARBA" id="ARBA00022448"/>
    </source>
</evidence>
<sequence length="784" mass="87337">MPKILGYTPDWLSRPNPGYHLFAPKHTDGNGVVARRPEPGSQRTIATRGSEIFVAVGNEIRWADLVNLKEEAQPAYRTLRVSIPLPITRLTISPEEDYLAVSTSHTVHVIHLPDPSLLEGGEEGPLKPKTFQLGPTVHVLEESSVATVLWHPLGYHGRCLVTITKAGVVRLWEINRADRSTFSEPALSIDLPKLANATSDQDDLSASKFGASKGFSPDSVELEVASACFGDFPEQEGVHGWAPMTLWIATVSGDVYALCPLLPSKWQLVESPGSYTFLETLTSSININYTETSEDETVPKDELKTAEKQVSWLSDILYEEPFIEERQQGDTVKVFARPTSAPAVPLLQGPFTMTPEVDDFELSDMIVFSLKTLSESEDEETAAEGLPTAVVCLLTDTSMVHVCLDLQGIVGRWLPSPEDEIDVAERHEHELLIVETIALVKDDVSSFNQSITPDVHTDFSFFVSHASGVFYISLEPWIRKVEVELSQSQTQGSAFRLKRVLESANTSVDQCLQRRTTGNVADQEVTAAELYDSFDLFKSIHIPARHRGTLQDEIRLSPANLSLLMDVHRALSAQTSKLQHAVSDLFNRATRLQEEFRDQIYRTSEIAANIEDVTYNGQASSIDGSNYESLKIDDRMERVKARQEQINARYEALRRKMVNIGSSQLSEKESSWIEELQTMESAVDPSSKTLTDDVDGSERSAWQRLERIKQVHQEQARQIEEATKSVKQGENEGVRSNGVKIASYSRKAENEQVQELIQRNNVLVEAATDRLRRLGVNVPVEAGS</sequence>
<keyword evidence="7" id="KW-0539">Nucleus</keyword>
<evidence type="ECO:0000313" key="11">
    <source>
        <dbReference type="Proteomes" id="UP000624244"/>
    </source>
</evidence>
<dbReference type="InterPro" id="IPR015943">
    <property type="entry name" value="WD40/YVTN_repeat-like_dom_sf"/>
</dbReference>
<evidence type="ECO:0000313" key="10">
    <source>
        <dbReference type="EMBL" id="KAF5848176.1"/>
    </source>
</evidence>
<keyword evidence="3" id="KW-0509">mRNA transport</keyword>
<dbReference type="GO" id="GO:0005643">
    <property type="term" value="C:nuclear pore"/>
    <property type="evidence" value="ECO:0007669"/>
    <property type="project" value="UniProtKB-SubCell"/>
</dbReference>
<comment type="caution">
    <text evidence="10">The sequence shown here is derived from an EMBL/GenBank/DDBJ whole genome shotgun (WGS) entry which is preliminary data.</text>
</comment>
<keyword evidence="6" id="KW-0906">Nuclear pore complex</keyword>
<evidence type="ECO:0000256" key="9">
    <source>
        <dbReference type="SAM" id="MobiDB-lite"/>
    </source>
</evidence>
<protein>
    <recommendedName>
        <fullName evidence="12">Nucleoporin Nup82</fullName>
    </recommendedName>
</protein>
<evidence type="ECO:0000256" key="6">
    <source>
        <dbReference type="ARBA" id="ARBA00023132"/>
    </source>
</evidence>
<dbReference type="PANTHER" id="PTHR13257:SF0">
    <property type="entry name" value="NUCLEAR PORE COMPLEX PROTEIN NUP88"/>
    <property type="match status" value="1"/>
</dbReference>
<evidence type="ECO:0000256" key="4">
    <source>
        <dbReference type="ARBA" id="ARBA00022927"/>
    </source>
</evidence>
<accession>A0A8H6DTS8</accession>
<keyword evidence="2" id="KW-0813">Transport</keyword>
<dbReference type="EMBL" id="WNKQ01000011">
    <property type="protein sequence ID" value="KAF5848176.1"/>
    <property type="molecule type" value="Genomic_DNA"/>
</dbReference>
<keyword evidence="4" id="KW-0653">Protein transport</keyword>
<dbReference type="PANTHER" id="PTHR13257">
    <property type="entry name" value="NUCLEOPORIN NUP84-RELATED"/>
    <property type="match status" value="1"/>
</dbReference>
<proteinExistence type="predicted"/>
<keyword evidence="5" id="KW-0811">Translocation</keyword>
<evidence type="ECO:0008006" key="12">
    <source>
        <dbReference type="Google" id="ProtNLM"/>
    </source>
</evidence>